<evidence type="ECO:0000256" key="3">
    <source>
        <dbReference type="ARBA" id="ARBA00023163"/>
    </source>
</evidence>
<evidence type="ECO:0000256" key="1">
    <source>
        <dbReference type="ARBA" id="ARBA00023015"/>
    </source>
</evidence>
<evidence type="ECO:0000313" key="7">
    <source>
        <dbReference type="EMBL" id="VEW15328.1"/>
    </source>
</evidence>
<protein>
    <submittedName>
        <fullName evidence="7">Uncharacterized HTH-type transcriptional regulator yybR</fullName>
    </submittedName>
</protein>
<accession>A0A165ED25</accession>
<dbReference type="PROSITE" id="PS51118">
    <property type="entry name" value="HTH_HXLR"/>
    <property type="match status" value="1"/>
</dbReference>
<evidence type="ECO:0000313" key="6">
    <source>
        <dbReference type="EMBL" id="KZE22553.1"/>
    </source>
</evidence>
<reference evidence="7 9" key="3">
    <citation type="submission" date="2019-02" db="EMBL/GenBank/DDBJ databases">
        <authorList>
            <consortium name="Pathogen Informatics"/>
        </authorList>
    </citation>
    <scope>NUCLEOTIDE SEQUENCE [LARGE SCALE GENOMIC DNA]</scope>
    <source>
        <strain evidence="7 9">3012STDY7078520</strain>
    </source>
</reference>
<evidence type="ECO:0000256" key="2">
    <source>
        <dbReference type="ARBA" id="ARBA00023125"/>
    </source>
</evidence>
<feature type="domain" description="HTH hxlR-type" evidence="5">
    <location>
        <begin position="11"/>
        <end position="108"/>
    </location>
</feature>
<evidence type="ECO:0000256" key="4">
    <source>
        <dbReference type="SAM" id="MobiDB-lite"/>
    </source>
</evidence>
<dbReference type="PANTHER" id="PTHR33204:SF18">
    <property type="entry name" value="TRANSCRIPTIONAL REGULATORY PROTEIN"/>
    <property type="match status" value="1"/>
</dbReference>
<dbReference type="RefSeq" id="WP_063249287.1">
    <property type="nucleotide sequence ID" value="NZ_CAACXN010000020.1"/>
</dbReference>
<dbReference type="AlphaFoldDB" id="A0A165ED25"/>
<reference evidence="8" key="1">
    <citation type="submission" date="2016-01" db="EMBL/GenBank/DDBJ databases">
        <title>Draft genome of Chromobacterium sp. F49.</title>
        <authorList>
            <person name="Hong K.W."/>
        </authorList>
    </citation>
    <scope>NUCLEOTIDE SEQUENCE [LARGE SCALE GENOMIC DNA]</scope>
    <source>
        <strain evidence="8">M40</strain>
    </source>
</reference>
<dbReference type="InterPro" id="IPR002577">
    <property type="entry name" value="HTH_HxlR"/>
</dbReference>
<feature type="region of interest" description="Disordered" evidence="4">
    <location>
        <begin position="142"/>
        <end position="162"/>
    </location>
</feature>
<name>A0A165ED25_9MICO</name>
<dbReference type="Proteomes" id="UP000386281">
    <property type="component" value="Unassembled WGS sequence"/>
</dbReference>
<dbReference type="Proteomes" id="UP000076612">
    <property type="component" value="Unassembled WGS sequence"/>
</dbReference>
<organism evidence="6 8">
    <name type="scientific">Brevibacterium casei</name>
    <dbReference type="NCBI Taxonomy" id="33889"/>
    <lineage>
        <taxon>Bacteria</taxon>
        <taxon>Bacillati</taxon>
        <taxon>Actinomycetota</taxon>
        <taxon>Actinomycetes</taxon>
        <taxon>Micrococcales</taxon>
        <taxon>Brevibacteriaceae</taxon>
        <taxon>Brevibacterium</taxon>
    </lineage>
</organism>
<dbReference type="GO" id="GO:0003677">
    <property type="term" value="F:DNA binding"/>
    <property type="evidence" value="ECO:0007669"/>
    <property type="project" value="UniProtKB-KW"/>
</dbReference>
<evidence type="ECO:0000313" key="8">
    <source>
        <dbReference type="Proteomes" id="UP000076612"/>
    </source>
</evidence>
<dbReference type="PANTHER" id="PTHR33204">
    <property type="entry name" value="TRANSCRIPTIONAL REGULATOR, MARR FAMILY"/>
    <property type="match status" value="1"/>
</dbReference>
<keyword evidence="3" id="KW-0804">Transcription</keyword>
<dbReference type="InterPro" id="IPR036388">
    <property type="entry name" value="WH-like_DNA-bd_sf"/>
</dbReference>
<dbReference type="Gene3D" id="1.10.10.10">
    <property type="entry name" value="Winged helix-like DNA-binding domain superfamily/Winged helix DNA-binding domain"/>
    <property type="match status" value="1"/>
</dbReference>
<reference evidence="6" key="2">
    <citation type="submission" date="2016-01" db="EMBL/GenBank/DDBJ databases">
        <authorList>
            <person name="Hong K.W."/>
        </authorList>
    </citation>
    <scope>NUCLEOTIDE SEQUENCE</scope>
    <source>
        <strain evidence="6">M40</strain>
    </source>
</reference>
<dbReference type="Pfam" id="PF01638">
    <property type="entry name" value="HxlR"/>
    <property type="match status" value="1"/>
</dbReference>
<keyword evidence="2" id="KW-0238">DNA-binding</keyword>
<gene>
    <name evidence="7" type="primary">yybR_3</name>
    <name evidence="6" type="ORF">AVW13_07690</name>
    <name evidence="7" type="ORF">NCTC12391_03491</name>
</gene>
<keyword evidence="1" id="KW-0805">Transcription regulation</keyword>
<dbReference type="GeneID" id="99775388"/>
<evidence type="ECO:0000259" key="5">
    <source>
        <dbReference type="PROSITE" id="PS51118"/>
    </source>
</evidence>
<dbReference type="InterPro" id="IPR036390">
    <property type="entry name" value="WH_DNA-bd_sf"/>
</dbReference>
<dbReference type="SUPFAM" id="SSF46785">
    <property type="entry name" value="Winged helix' DNA-binding domain"/>
    <property type="match status" value="1"/>
</dbReference>
<dbReference type="EMBL" id="LQQR01000009">
    <property type="protein sequence ID" value="KZE22553.1"/>
    <property type="molecule type" value="Genomic_DNA"/>
</dbReference>
<sequence>MLGSKYARENCSAARALDVVGERWSLLIIRNAAFAGMTRFSEFERSLGIAPNILTKRLADFVANGLMAIDESATGGGREYRLTEKGAELGQVVIALTAWGDRWAAPDGPPVVYRHSGCGGECGARTACDRCGAEVAVPGIEAHPGPGATEAQRQRLESRLGG</sequence>
<dbReference type="EMBL" id="CAACXN010000020">
    <property type="protein sequence ID" value="VEW15328.1"/>
    <property type="molecule type" value="Genomic_DNA"/>
</dbReference>
<feature type="compositionally biased region" description="Basic and acidic residues" evidence="4">
    <location>
        <begin position="152"/>
        <end position="162"/>
    </location>
</feature>
<evidence type="ECO:0000313" key="9">
    <source>
        <dbReference type="Proteomes" id="UP000386281"/>
    </source>
</evidence>
<proteinExistence type="predicted"/>
<dbReference type="STRING" id="33889.AVW13_07690"/>